<dbReference type="PROSITE" id="PS50088">
    <property type="entry name" value="ANK_REPEAT"/>
    <property type="match status" value="1"/>
</dbReference>
<feature type="repeat" description="ANK" evidence="1">
    <location>
        <begin position="158"/>
        <end position="190"/>
    </location>
</feature>
<dbReference type="InterPro" id="IPR002110">
    <property type="entry name" value="Ankyrin_rpt"/>
</dbReference>
<protein>
    <submittedName>
        <fullName evidence="2">Uncharacterized protein</fullName>
    </submittedName>
</protein>
<evidence type="ECO:0000313" key="3">
    <source>
        <dbReference type="Proteomes" id="UP000031307"/>
    </source>
</evidence>
<dbReference type="EMBL" id="JSAM01000122">
    <property type="protein sequence ID" value="KIA76320.1"/>
    <property type="molecule type" value="Genomic_DNA"/>
</dbReference>
<evidence type="ECO:0000313" key="2">
    <source>
        <dbReference type="EMBL" id="KIA76320.1"/>
    </source>
</evidence>
<dbReference type="Proteomes" id="UP000031307">
    <property type="component" value="Unassembled WGS sequence"/>
</dbReference>
<dbReference type="SUPFAM" id="SSF48403">
    <property type="entry name" value="Ankyrin repeat"/>
    <property type="match status" value="1"/>
</dbReference>
<dbReference type="RefSeq" id="WP_039378212.1">
    <property type="nucleotide sequence ID" value="NZ_JSAM01000122.1"/>
</dbReference>
<dbReference type="PATRIC" id="fig|83552.4.peg.2548"/>
<dbReference type="Gene3D" id="1.25.40.20">
    <property type="entry name" value="Ankyrin repeat-containing domain"/>
    <property type="match status" value="1"/>
</dbReference>
<evidence type="ECO:0000256" key="1">
    <source>
        <dbReference type="PROSITE-ProRule" id="PRU00023"/>
    </source>
</evidence>
<keyword evidence="1" id="KW-0040">ANK repeat</keyword>
<name>A0A0C1C516_9BACT</name>
<proteinExistence type="predicted"/>
<dbReference type="PROSITE" id="PS50297">
    <property type="entry name" value="ANK_REP_REGION"/>
    <property type="match status" value="1"/>
</dbReference>
<accession>A0A0C1C516</accession>
<dbReference type="SMART" id="SM00248">
    <property type="entry name" value="ANK"/>
    <property type="match status" value="2"/>
</dbReference>
<gene>
    <name evidence="2" type="ORF">DB43_AL00030</name>
</gene>
<reference evidence="2 3" key="1">
    <citation type="journal article" date="2014" name="Mol. Biol. Evol.">
        <title>Massive expansion of Ubiquitination-related gene families within the Chlamydiae.</title>
        <authorList>
            <person name="Domman D."/>
            <person name="Collingro A."/>
            <person name="Lagkouvardos I."/>
            <person name="Gehre L."/>
            <person name="Weinmaier T."/>
            <person name="Rattei T."/>
            <person name="Subtil A."/>
            <person name="Horn M."/>
        </authorList>
    </citation>
    <scope>NUCLEOTIDE SEQUENCE [LARGE SCALE GENOMIC DNA]</scope>
    <source>
        <strain evidence="2 3">OEW1</strain>
    </source>
</reference>
<comment type="caution">
    <text evidence="2">The sequence shown here is derived from an EMBL/GenBank/DDBJ whole genome shotgun (WGS) entry which is preliminary data.</text>
</comment>
<sequence>MSGITLKCAQLNPLYVESALKILPPELSNFFRSDSISLLREKTNRIWHFVKTGGVWINERKIDRLLLLNKFEIKPIFPKKSYFIPQTYIYGIPERKKFPAFQTFQVKPKTTFIPPPKPKAEPFTFGTPFPRNAFERAIEENDCETLRRFLDQKIKLDEGYPPLLRAIRRGNVEAVKMLLEFKANPRARYGNFSIYVAALQQPKPEIMEALLEHGFRYQDRDDKINEDFRLTLLANASVEVLELFIKKGLKAELDSPTGAYHILYSEKKFDHLEAFHQNGIKREDYSNWIRQKFLAHRFDVSVPDLKLESFDHHRTLSEMYESLQEFFKHFPGHYTELTKEARNQILSSFEYASKEDEFDTKDLHTHRLSRYEQGEPILIPAGWDTHAIYRVAYKRLLLECNRGAQFEEETPTGLQIHTFETLKKEDLKRAKCKSSLSAAHQASSLLYQNLKAEKVIQFKYKAHKKGICAWAGLKTAFRGILFVLITEELQRQGYSINRATNQAQRIGNKIYKTWSKWDREQELLKALRYYEAPDAAKPNLPLLKLIKKKFHGSKKTRDLLTVLINSPQLKKLS</sequence>
<dbReference type="Pfam" id="PF12796">
    <property type="entry name" value="Ank_2"/>
    <property type="match status" value="1"/>
</dbReference>
<dbReference type="AlphaFoldDB" id="A0A0C1C516"/>
<organism evidence="2 3">
    <name type="scientific">Parachlamydia acanthamoebae</name>
    <dbReference type="NCBI Taxonomy" id="83552"/>
    <lineage>
        <taxon>Bacteria</taxon>
        <taxon>Pseudomonadati</taxon>
        <taxon>Chlamydiota</taxon>
        <taxon>Chlamydiia</taxon>
        <taxon>Parachlamydiales</taxon>
        <taxon>Parachlamydiaceae</taxon>
        <taxon>Parachlamydia</taxon>
    </lineage>
</organism>
<dbReference type="InterPro" id="IPR036770">
    <property type="entry name" value="Ankyrin_rpt-contain_sf"/>
</dbReference>